<sequence length="149" mass="17030">MAALAAPLLEPAFPCGPIFHPVGPSVDGRDLYRQAVYRTLQDAIASGNAGAYRLARRKPADWDRAIDTKWAVMPSIVRRRWDAESRRTWPRAGEDIAVRVDPADVFCSLDEVYEVRRRPRRRRGRGQKREPRWDWTESRSSSVLCPIAS</sequence>
<organism evidence="1 2">
    <name type="scientific">Neofusicoccum parvum</name>
    <dbReference type="NCBI Taxonomy" id="310453"/>
    <lineage>
        <taxon>Eukaryota</taxon>
        <taxon>Fungi</taxon>
        <taxon>Dikarya</taxon>
        <taxon>Ascomycota</taxon>
        <taxon>Pezizomycotina</taxon>
        <taxon>Dothideomycetes</taxon>
        <taxon>Dothideomycetes incertae sedis</taxon>
        <taxon>Botryosphaeriales</taxon>
        <taxon>Botryosphaeriaceae</taxon>
        <taxon>Neofusicoccum</taxon>
    </lineage>
</organism>
<gene>
    <name evidence="1" type="primary">g9870</name>
    <name evidence="1" type="ORF">NpPPO83_00009870</name>
</gene>
<evidence type="ECO:0000313" key="1">
    <source>
        <dbReference type="EMBL" id="GME27611.1"/>
    </source>
</evidence>
<reference evidence="1" key="1">
    <citation type="submission" date="2024-09" db="EMBL/GenBank/DDBJ databases">
        <title>Draft Genome Sequences of Neofusicoccum parvum.</title>
        <authorList>
            <person name="Ashida A."/>
            <person name="Camagna M."/>
            <person name="Tanaka A."/>
            <person name="Takemoto D."/>
        </authorList>
    </citation>
    <scope>NUCLEOTIDE SEQUENCE</scope>
    <source>
        <strain evidence="1">PPO83</strain>
    </source>
</reference>
<evidence type="ECO:0000313" key="2">
    <source>
        <dbReference type="Proteomes" id="UP001165186"/>
    </source>
</evidence>
<comment type="caution">
    <text evidence="1">The sequence shown here is derived from an EMBL/GenBank/DDBJ whole genome shotgun (WGS) entry which is preliminary data.</text>
</comment>
<keyword evidence="2" id="KW-1185">Reference proteome</keyword>
<name>A0ACB5S4K9_9PEZI</name>
<dbReference type="EMBL" id="BSXG01000039">
    <property type="protein sequence ID" value="GME27611.1"/>
    <property type="molecule type" value="Genomic_DNA"/>
</dbReference>
<accession>A0ACB5S4K9</accession>
<proteinExistence type="predicted"/>
<protein>
    <submittedName>
        <fullName evidence="1">Uncharacterized protein</fullName>
    </submittedName>
</protein>
<dbReference type="Proteomes" id="UP001165186">
    <property type="component" value="Unassembled WGS sequence"/>
</dbReference>